<sequence>MLSEDLIEKYDAAITSDKITQLFGQTGFYNTGSWPDGLPSVPENMVAASRELVQRHLDIETPESLESVSAVLDVACGLGATTRRFVAAYPNADVTGINISQRQIDIAADRCPGVRFHRMDAVAMDFPDDSFDRIHCVESAFYFDTRYDFFREALRLIRPDGVVVVSDVLFRAPFGIAMPNSNLGETVESYRETLLGMRFRILRMEDITSRTVVPFSAMAADHTLGYDREMTLYATANYLLVALQPC</sequence>
<organism evidence="2 3">
    <name type="scientific">Microbaculum marinum</name>
    <dbReference type="NCBI Taxonomy" id="1764581"/>
    <lineage>
        <taxon>Bacteria</taxon>
        <taxon>Pseudomonadati</taxon>
        <taxon>Pseudomonadota</taxon>
        <taxon>Alphaproteobacteria</taxon>
        <taxon>Hyphomicrobiales</taxon>
        <taxon>Tepidamorphaceae</taxon>
        <taxon>Microbaculum</taxon>
    </lineage>
</organism>
<dbReference type="RefSeq" id="WP_340331447.1">
    <property type="nucleotide sequence ID" value="NZ_JAZHOF010000008.1"/>
</dbReference>
<accession>A0AAW9RVI9</accession>
<dbReference type="PANTHER" id="PTHR44068">
    <property type="entry name" value="ZGC:194242"/>
    <property type="match status" value="1"/>
</dbReference>
<dbReference type="EMBL" id="JAZHOF010000008">
    <property type="protein sequence ID" value="MEJ8573751.1"/>
    <property type="molecule type" value="Genomic_DNA"/>
</dbReference>
<dbReference type="GO" id="GO:0008168">
    <property type="term" value="F:methyltransferase activity"/>
    <property type="evidence" value="ECO:0007669"/>
    <property type="project" value="UniProtKB-KW"/>
</dbReference>
<dbReference type="InterPro" id="IPR041698">
    <property type="entry name" value="Methyltransf_25"/>
</dbReference>
<dbReference type="GO" id="GO:0032259">
    <property type="term" value="P:methylation"/>
    <property type="evidence" value="ECO:0007669"/>
    <property type="project" value="UniProtKB-KW"/>
</dbReference>
<dbReference type="AlphaFoldDB" id="A0AAW9RVI9"/>
<evidence type="ECO:0000313" key="3">
    <source>
        <dbReference type="Proteomes" id="UP001378188"/>
    </source>
</evidence>
<dbReference type="InterPro" id="IPR050447">
    <property type="entry name" value="Erg6_SMT_methyltransf"/>
</dbReference>
<gene>
    <name evidence="2" type="ORF">V3328_19830</name>
</gene>
<dbReference type="PANTHER" id="PTHR44068:SF11">
    <property type="entry name" value="GERANYL DIPHOSPHATE 2-C-METHYLTRANSFERASE"/>
    <property type="match status" value="1"/>
</dbReference>
<dbReference type="EC" id="2.1.1.-" evidence="2"/>
<comment type="caution">
    <text evidence="2">The sequence shown here is derived from an EMBL/GenBank/DDBJ whole genome shotgun (WGS) entry which is preliminary data.</text>
</comment>
<dbReference type="Gene3D" id="3.40.50.150">
    <property type="entry name" value="Vaccinia Virus protein VP39"/>
    <property type="match status" value="1"/>
</dbReference>
<name>A0AAW9RVI9_9HYPH</name>
<reference evidence="2 3" key="1">
    <citation type="submission" date="2024-02" db="EMBL/GenBank/DDBJ databases">
        <title>Genome analysis and characterization of Microbaculum marinisediminis sp. nov., isolated from marine sediment.</title>
        <authorList>
            <person name="Du Z.-J."/>
            <person name="Ye Y.-Q."/>
            <person name="Zhang Z.-R."/>
            <person name="Yuan S.-M."/>
            <person name="Zhang X.-Y."/>
        </authorList>
    </citation>
    <scope>NUCLEOTIDE SEQUENCE [LARGE SCALE GENOMIC DNA]</scope>
    <source>
        <strain evidence="2 3">SDUM1044001</strain>
    </source>
</reference>
<dbReference type="Proteomes" id="UP001378188">
    <property type="component" value="Unassembled WGS sequence"/>
</dbReference>
<keyword evidence="2" id="KW-0489">Methyltransferase</keyword>
<keyword evidence="2" id="KW-0808">Transferase</keyword>
<protein>
    <submittedName>
        <fullName evidence="2">Class I SAM-dependent methyltransferase</fullName>
        <ecNumber evidence="2">2.1.1.-</ecNumber>
    </submittedName>
</protein>
<dbReference type="SUPFAM" id="SSF53335">
    <property type="entry name" value="S-adenosyl-L-methionine-dependent methyltransferases"/>
    <property type="match status" value="1"/>
</dbReference>
<keyword evidence="3" id="KW-1185">Reference proteome</keyword>
<feature type="domain" description="Methyltransferase" evidence="1">
    <location>
        <begin position="71"/>
        <end position="161"/>
    </location>
</feature>
<evidence type="ECO:0000313" key="2">
    <source>
        <dbReference type="EMBL" id="MEJ8573751.1"/>
    </source>
</evidence>
<dbReference type="InterPro" id="IPR029063">
    <property type="entry name" value="SAM-dependent_MTases_sf"/>
</dbReference>
<dbReference type="CDD" id="cd02440">
    <property type="entry name" value="AdoMet_MTases"/>
    <property type="match status" value="1"/>
</dbReference>
<dbReference type="Pfam" id="PF13649">
    <property type="entry name" value="Methyltransf_25"/>
    <property type="match status" value="1"/>
</dbReference>
<proteinExistence type="predicted"/>
<evidence type="ECO:0000259" key="1">
    <source>
        <dbReference type="Pfam" id="PF13649"/>
    </source>
</evidence>